<dbReference type="Pfam" id="PF04909">
    <property type="entry name" value="Amidohydro_2"/>
    <property type="match status" value="1"/>
</dbReference>
<dbReference type="RefSeq" id="XP_040693676.1">
    <property type="nucleotide sequence ID" value="XM_040838234.1"/>
</dbReference>
<dbReference type="Gene3D" id="3.20.20.140">
    <property type="entry name" value="Metal-dependent hydrolases"/>
    <property type="match status" value="1"/>
</dbReference>
<reference evidence="3" key="1">
    <citation type="journal article" date="2017" name="Genome Biol.">
        <title>Comparative genomics reveals high biological diversity and specific adaptations in the industrially and medically important fungal genus Aspergillus.</title>
        <authorList>
            <person name="de Vries R.P."/>
            <person name="Riley R."/>
            <person name="Wiebenga A."/>
            <person name="Aguilar-Osorio G."/>
            <person name="Amillis S."/>
            <person name="Uchima C.A."/>
            <person name="Anderluh G."/>
            <person name="Asadollahi M."/>
            <person name="Askin M."/>
            <person name="Barry K."/>
            <person name="Battaglia E."/>
            <person name="Bayram O."/>
            <person name="Benocci T."/>
            <person name="Braus-Stromeyer S.A."/>
            <person name="Caldana C."/>
            <person name="Canovas D."/>
            <person name="Cerqueira G.C."/>
            <person name="Chen F."/>
            <person name="Chen W."/>
            <person name="Choi C."/>
            <person name="Clum A."/>
            <person name="Dos Santos R.A."/>
            <person name="Damasio A.R."/>
            <person name="Diallinas G."/>
            <person name="Emri T."/>
            <person name="Fekete E."/>
            <person name="Flipphi M."/>
            <person name="Freyberg S."/>
            <person name="Gallo A."/>
            <person name="Gournas C."/>
            <person name="Habgood R."/>
            <person name="Hainaut M."/>
            <person name="Harispe M.L."/>
            <person name="Henrissat B."/>
            <person name="Hilden K.S."/>
            <person name="Hope R."/>
            <person name="Hossain A."/>
            <person name="Karabika E."/>
            <person name="Karaffa L."/>
            <person name="Karanyi Z."/>
            <person name="Krasevec N."/>
            <person name="Kuo A."/>
            <person name="Kusch H."/>
            <person name="LaButti K."/>
            <person name="Lagendijk E.L."/>
            <person name="Lapidus A."/>
            <person name="Levasseur A."/>
            <person name="Lindquist E."/>
            <person name="Lipzen A."/>
            <person name="Logrieco A.F."/>
            <person name="MacCabe A."/>
            <person name="Maekelae M.R."/>
            <person name="Malavazi I."/>
            <person name="Melin P."/>
            <person name="Meyer V."/>
            <person name="Mielnichuk N."/>
            <person name="Miskei M."/>
            <person name="Molnar A.P."/>
            <person name="Mule G."/>
            <person name="Ngan C.Y."/>
            <person name="Orejas M."/>
            <person name="Orosz E."/>
            <person name="Ouedraogo J.P."/>
            <person name="Overkamp K.M."/>
            <person name="Park H.-S."/>
            <person name="Perrone G."/>
            <person name="Piumi F."/>
            <person name="Punt P.J."/>
            <person name="Ram A.F."/>
            <person name="Ramon A."/>
            <person name="Rauscher S."/>
            <person name="Record E."/>
            <person name="Riano-Pachon D.M."/>
            <person name="Robert V."/>
            <person name="Roehrig J."/>
            <person name="Ruller R."/>
            <person name="Salamov A."/>
            <person name="Salih N.S."/>
            <person name="Samson R.A."/>
            <person name="Sandor E."/>
            <person name="Sanguinetti M."/>
            <person name="Schuetze T."/>
            <person name="Sepcic K."/>
            <person name="Shelest E."/>
            <person name="Sherlock G."/>
            <person name="Sophianopoulou V."/>
            <person name="Squina F.M."/>
            <person name="Sun H."/>
            <person name="Susca A."/>
            <person name="Todd R.B."/>
            <person name="Tsang A."/>
            <person name="Unkles S.E."/>
            <person name="van de Wiele N."/>
            <person name="van Rossen-Uffink D."/>
            <person name="Oliveira J.V."/>
            <person name="Vesth T.C."/>
            <person name="Visser J."/>
            <person name="Yu J.-H."/>
            <person name="Zhou M."/>
            <person name="Andersen M.R."/>
            <person name="Archer D.B."/>
            <person name="Baker S.E."/>
            <person name="Benoit I."/>
            <person name="Brakhage A.A."/>
            <person name="Braus G.H."/>
            <person name="Fischer R."/>
            <person name="Frisvad J.C."/>
            <person name="Goldman G.H."/>
            <person name="Houbraken J."/>
            <person name="Oakley B."/>
            <person name="Pocsi I."/>
            <person name="Scazzocchio C."/>
            <person name="Seiboth B."/>
            <person name="vanKuyk P.A."/>
            <person name="Wortman J."/>
            <person name="Dyer P.S."/>
            <person name="Grigoriev I.V."/>
        </authorList>
    </citation>
    <scope>NUCLEOTIDE SEQUENCE [LARGE SCALE GENOMIC DNA]</scope>
    <source>
        <strain evidence="3">DTO 134E9</strain>
    </source>
</reference>
<sequence>MLNKHFLLSKFGSRSKIYFHTKDCINASMSTTLTINSTNKGIATKAPANRLHLLPPGAFDTHVHVFDPKLGPYADGRAYTPEDAPLQKLIAFNKNIAANTQNGTLVLVQPSPYKTDCTVLMHCLQELKDREVTAYAIVVIDLETITDEELEHMHQLGARGIRLNFQADGKEVDLSKLVALLQQAARRISHLPGWMIQLFIPAWTWDVLHDHILALPVTVIADHLGGVLGPSKLSSEYQSSPILQPGFKSLLSLAKQSRVIVKISGLYRMSNESVSNFRDMQSIIQAFAKEIPDQVIWGSDWPHTGDGHNRVKEMALSVKEPFRFIDDDGILRNLRCWMGSEAWEKMVKHNPRRLYH</sequence>
<dbReference type="VEuPathDB" id="FungiDB:ASPWEDRAFT_55577"/>
<dbReference type="PANTHER" id="PTHR35563:SF2">
    <property type="entry name" value="BARREL METAL-DEPENDENT HYDROLASE, PUTATIVE (AFU_ORTHOLOGUE AFUA_1G16240)-RELATED"/>
    <property type="match status" value="1"/>
</dbReference>
<organism evidence="2 3">
    <name type="scientific">Aspergillus wentii DTO 134E9</name>
    <dbReference type="NCBI Taxonomy" id="1073089"/>
    <lineage>
        <taxon>Eukaryota</taxon>
        <taxon>Fungi</taxon>
        <taxon>Dikarya</taxon>
        <taxon>Ascomycota</taxon>
        <taxon>Pezizomycotina</taxon>
        <taxon>Eurotiomycetes</taxon>
        <taxon>Eurotiomycetidae</taxon>
        <taxon>Eurotiales</taxon>
        <taxon>Aspergillaceae</taxon>
        <taxon>Aspergillus</taxon>
        <taxon>Aspergillus subgen. Cremei</taxon>
    </lineage>
</organism>
<gene>
    <name evidence="2" type="ORF">ASPWEDRAFT_55577</name>
</gene>
<dbReference type="OrthoDB" id="2135488at2759"/>
<dbReference type="InterPro" id="IPR006680">
    <property type="entry name" value="Amidohydro-rel"/>
</dbReference>
<dbReference type="EMBL" id="KV878209">
    <property type="protein sequence ID" value="OJJ40000.1"/>
    <property type="molecule type" value="Genomic_DNA"/>
</dbReference>
<name>A0A1L9RYG1_ASPWE</name>
<dbReference type="GO" id="GO:0016787">
    <property type="term" value="F:hydrolase activity"/>
    <property type="evidence" value="ECO:0007669"/>
    <property type="project" value="InterPro"/>
</dbReference>
<dbReference type="GeneID" id="63754082"/>
<evidence type="ECO:0000313" key="3">
    <source>
        <dbReference type="Proteomes" id="UP000184383"/>
    </source>
</evidence>
<evidence type="ECO:0000259" key="1">
    <source>
        <dbReference type="Pfam" id="PF04909"/>
    </source>
</evidence>
<evidence type="ECO:0000313" key="2">
    <source>
        <dbReference type="EMBL" id="OJJ40000.1"/>
    </source>
</evidence>
<dbReference type="PANTHER" id="PTHR35563">
    <property type="entry name" value="BARREL METAL-DEPENDENT HYDROLASE, PUTATIVE (AFU_ORTHOLOGUE AFUA_1G16240)-RELATED"/>
    <property type="match status" value="1"/>
</dbReference>
<dbReference type="InterPro" id="IPR032466">
    <property type="entry name" value="Metal_Hydrolase"/>
</dbReference>
<proteinExistence type="predicted"/>
<dbReference type="AlphaFoldDB" id="A0A1L9RYG1"/>
<accession>A0A1L9RYG1</accession>
<feature type="domain" description="Amidohydrolase-related" evidence="1">
    <location>
        <begin position="60"/>
        <end position="355"/>
    </location>
</feature>
<dbReference type="Proteomes" id="UP000184383">
    <property type="component" value="Unassembled WGS sequence"/>
</dbReference>
<dbReference type="SUPFAM" id="SSF51556">
    <property type="entry name" value="Metallo-dependent hydrolases"/>
    <property type="match status" value="1"/>
</dbReference>
<dbReference type="InterPro" id="IPR052358">
    <property type="entry name" value="Aro_Compnd_Degr_Hydrolases"/>
</dbReference>
<protein>
    <recommendedName>
        <fullName evidence="1">Amidohydrolase-related domain-containing protein</fullName>
    </recommendedName>
</protein>
<keyword evidence="3" id="KW-1185">Reference proteome</keyword>